<evidence type="ECO:0000313" key="6">
    <source>
        <dbReference type="Proteomes" id="UP000184032"/>
    </source>
</evidence>
<proteinExistence type="inferred from homology"/>
<dbReference type="GO" id="GO:0043590">
    <property type="term" value="C:bacterial nucleoid"/>
    <property type="evidence" value="ECO:0007669"/>
    <property type="project" value="UniProtKB-UniRule"/>
</dbReference>
<dbReference type="RefSeq" id="WP_073183050.1">
    <property type="nucleotide sequence ID" value="NZ_FQXI01000001.1"/>
</dbReference>
<name>A0A1M5PDH3_9FIRM</name>
<organism evidence="5 6">
    <name type="scientific">Anaerosphaera aminiphila DSM 21120</name>
    <dbReference type="NCBI Taxonomy" id="1120995"/>
    <lineage>
        <taxon>Bacteria</taxon>
        <taxon>Bacillati</taxon>
        <taxon>Bacillota</taxon>
        <taxon>Tissierellia</taxon>
        <taxon>Tissierellales</taxon>
        <taxon>Peptoniphilaceae</taxon>
        <taxon>Anaerosphaera</taxon>
    </lineage>
</organism>
<keyword evidence="2 3" id="KW-0238">DNA-binding</keyword>
<dbReference type="Proteomes" id="UP000184032">
    <property type="component" value="Unassembled WGS sequence"/>
</dbReference>
<comment type="subunit">
    <text evidence="3">Homodimer.</text>
</comment>
<reference evidence="6" key="1">
    <citation type="submission" date="2016-11" db="EMBL/GenBank/DDBJ databases">
        <authorList>
            <person name="Varghese N."/>
            <person name="Submissions S."/>
        </authorList>
    </citation>
    <scope>NUCLEOTIDE SEQUENCE [LARGE SCALE GENOMIC DNA]</scope>
    <source>
        <strain evidence="6">DSM 21120</strain>
    </source>
</reference>
<gene>
    <name evidence="5" type="ORF">SAMN02745245_00283</name>
</gene>
<dbReference type="NCBIfam" id="TIGR00103">
    <property type="entry name" value="DNA_YbaB_EbfC"/>
    <property type="match status" value="1"/>
</dbReference>
<dbReference type="STRING" id="1120995.SAMN02745245_00283"/>
<keyword evidence="1 3" id="KW-0963">Cytoplasm</keyword>
<protein>
    <recommendedName>
        <fullName evidence="3">Nucleoid-associated protein SAMN02745245_00283</fullName>
    </recommendedName>
</protein>
<dbReference type="EMBL" id="FQXI01000001">
    <property type="protein sequence ID" value="SHG99825.1"/>
    <property type="molecule type" value="Genomic_DNA"/>
</dbReference>
<dbReference type="PIRSF" id="PIRSF004555">
    <property type="entry name" value="UCP004555"/>
    <property type="match status" value="1"/>
</dbReference>
<evidence type="ECO:0000256" key="2">
    <source>
        <dbReference type="ARBA" id="ARBA00023125"/>
    </source>
</evidence>
<dbReference type="OrthoDB" id="9795263at2"/>
<dbReference type="HAMAP" id="MF_00274">
    <property type="entry name" value="DNA_YbaB_EbfC"/>
    <property type="match status" value="1"/>
</dbReference>
<keyword evidence="6" id="KW-1185">Reference proteome</keyword>
<dbReference type="InterPro" id="IPR036894">
    <property type="entry name" value="YbaB-like_sf"/>
</dbReference>
<evidence type="ECO:0000256" key="4">
    <source>
        <dbReference type="SAM" id="MobiDB-lite"/>
    </source>
</evidence>
<comment type="function">
    <text evidence="3">Binds to DNA and alters its conformation. May be involved in regulation of gene expression, nucleoid organization and DNA protection.</text>
</comment>
<accession>A0A1M5PDH3</accession>
<dbReference type="AlphaFoldDB" id="A0A1M5PDH3"/>
<dbReference type="SUPFAM" id="SSF82607">
    <property type="entry name" value="YbaB-like"/>
    <property type="match status" value="1"/>
</dbReference>
<dbReference type="GO" id="GO:0003677">
    <property type="term" value="F:DNA binding"/>
    <property type="evidence" value="ECO:0007669"/>
    <property type="project" value="UniProtKB-UniRule"/>
</dbReference>
<feature type="region of interest" description="Disordered" evidence="4">
    <location>
        <begin position="27"/>
        <end position="51"/>
    </location>
</feature>
<sequence length="114" mass="12223">MAKGYPGFPKGGGGNMNNMMKQVQKLQKQMETMQEDLKTQEVEATSGGGAVTARVNGNKELVALKIDEEVVDPEDVEMLEDLIVAAVNEAMRVAEQKASSEMNKLTGGLNIPGL</sequence>
<comment type="subcellular location">
    <subcellularLocation>
        <location evidence="3">Cytoplasm</location>
        <location evidence="3">Nucleoid</location>
    </subcellularLocation>
</comment>
<comment type="similarity">
    <text evidence="3">Belongs to the YbaB/EbfC family.</text>
</comment>
<dbReference type="Pfam" id="PF02575">
    <property type="entry name" value="YbaB_DNA_bd"/>
    <property type="match status" value="1"/>
</dbReference>
<evidence type="ECO:0000256" key="1">
    <source>
        <dbReference type="ARBA" id="ARBA00022490"/>
    </source>
</evidence>
<dbReference type="InterPro" id="IPR004401">
    <property type="entry name" value="YbaB/EbfC"/>
</dbReference>
<dbReference type="GO" id="GO:0005829">
    <property type="term" value="C:cytosol"/>
    <property type="evidence" value="ECO:0007669"/>
    <property type="project" value="TreeGrafter"/>
</dbReference>
<dbReference type="PANTHER" id="PTHR33449">
    <property type="entry name" value="NUCLEOID-ASSOCIATED PROTEIN YBAB"/>
    <property type="match status" value="1"/>
</dbReference>
<dbReference type="FunFam" id="3.30.1310.10:FF:000002">
    <property type="entry name" value="Nucleoid-associated protein IKC_06587"/>
    <property type="match status" value="1"/>
</dbReference>
<dbReference type="PANTHER" id="PTHR33449:SF1">
    <property type="entry name" value="NUCLEOID-ASSOCIATED PROTEIN YBAB"/>
    <property type="match status" value="1"/>
</dbReference>
<evidence type="ECO:0000256" key="3">
    <source>
        <dbReference type="HAMAP-Rule" id="MF_00274"/>
    </source>
</evidence>
<dbReference type="Gene3D" id="3.30.1310.10">
    <property type="entry name" value="Nucleoid-associated protein YbaB-like domain"/>
    <property type="match status" value="1"/>
</dbReference>
<evidence type="ECO:0000313" key="5">
    <source>
        <dbReference type="EMBL" id="SHG99825.1"/>
    </source>
</evidence>